<name>A0ABM9BSS9_9BACL</name>
<keyword evidence="3" id="KW-1185">Reference proteome</keyword>
<feature type="compositionally biased region" description="Basic and acidic residues" evidence="1">
    <location>
        <begin position="21"/>
        <end position="31"/>
    </location>
</feature>
<protein>
    <submittedName>
        <fullName evidence="2">Uncharacterized protein</fullName>
    </submittedName>
</protein>
<reference evidence="2" key="1">
    <citation type="submission" date="2022-01" db="EMBL/GenBank/DDBJ databases">
        <authorList>
            <person name="Criscuolo A."/>
        </authorList>
    </citation>
    <scope>NUCLEOTIDE SEQUENCE</scope>
    <source>
        <strain evidence="2">CIP111893</strain>
    </source>
</reference>
<proteinExistence type="predicted"/>
<dbReference type="EMBL" id="CAKMMF010000002">
    <property type="protein sequence ID" value="CAH1192765.1"/>
    <property type="molecule type" value="Genomic_DNA"/>
</dbReference>
<evidence type="ECO:0000256" key="1">
    <source>
        <dbReference type="SAM" id="MobiDB-lite"/>
    </source>
</evidence>
<gene>
    <name evidence="2" type="ORF">PAECIP111893_00331</name>
</gene>
<accession>A0ABM9BSS9</accession>
<feature type="compositionally biased region" description="Basic and acidic residues" evidence="1">
    <location>
        <begin position="50"/>
        <end position="64"/>
    </location>
</feature>
<comment type="caution">
    <text evidence="2">The sequence shown here is derived from an EMBL/GenBank/DDBJ whole genome shotgun (WGS) entry which is preliminary data.</text>
</comment>
<organism evidence="2 3">
    <name type="scientific">Paenibacillus plantiphilus</name>
    <dbReference type="NCBI Taxonomy" id="2905650"/>
    <lineage>
        <taxon>Bacteria</taxon>
        <taxon>Bacillati</taxon>
        <taxon>Bacillota</taxon>
        <taxon>Bacilli</taxon>
        <taxon>Bacillales</taxon>
        <taxon>Paenibacillaceae</taxon>
        <taxon>Paenibacillus</taxon>
    </lineage>
</organism>
<dbReference type="Proteomes" id="UP000838686">
    <property type="component" value="Unassembled WGS sequence"/>
</dbReference>
<evidence type="ECO:0000313" key="2">
    <source>
        <dbReference type="EMBL" id="CAH1192765.1"/>
    </source>
</evidence>
<sequence length="64" mass="7209">MSNYGTALRNHEGVGATGVTESHEQSWESRRVTNSRGRSHRKSRTVVGAKESRESWGHRSHGEF</sequence>
<evidence type="ECO:0000313" key="3">
    <source>
        <dbReference type="Proteomes" id="UP000838686"/>
    </source>
</evidence>
<feature type="region of interest" description="Disordered" evidence="1">
    <location>
        <begin position="1"/>
        <end position="64"/>
    </location>
</feature>